<feature type="transmembrane region" description="Helical" evidence="10">
    <location>
        <begin position="419"/>
        <end position="442"/>
    </location>
</feature>
<dbReference type="GO" id="GO:0006813">
    <property type="term" value="P:potassium ion transport"/>
    <property type="evidence" value="ECO:0007669"/>
    <property type="project" value="UniProtKB-KW"/>
</dbReference>
<feature type="transmembrane region" description="Helical" evidence="10">
    <location>
        <begin position="103"/>
        <end position="124"/>
    </location>
</feature>
<feature type="domain" description="Cation/H(+) antiporter central" evidence="12">
    <location>
        <begin position="528"/>
        <end position="614"/>
    </location>
</feature>
<feature type="transmembrane region" description="Helical" evidence="10">
    <location>
        <begin position="44"/>
        <end position="63"/>
    </location>
</feature>
<dbReference type="Pfam" id="PF23256">
    <property type="entry name" value="CHX17_2nd"/>
    <property type="match status" value="1"/>
</dbReference>
<keyword evidence="8 10" id="KW-0472">Membrane</keyword>
<feature type="transmembrane region" description="Helical" evidence="10">
    <location>
        <begin position="70"/>
        <end position="91"/>
    </location>
</feature>
<feature type="transmembrane region" description="Helical" evidence="10">
    <location>
        <begin position="356"/>
        <end position="376"/>
    </location>
</feature>
<keyword evidence="7" id="KW-0406">Ion transport</keyword>
<dbReference type="GO" id="GO:0016020">
    <property type="term" value="C:membrane"/>
    <property type="evidence" value="ECO:0007669"/>
    <property type="project" value="UniProtKB-SubCell"/>
</dbReference>
<dbReference type="GO" id="GO:0012505">
    <property type="term" value="C:endomembrane system"/>
    <property type="evidence" value="ECO:0007669"/>
    <property type="project" value="TreeGrafter"/>
</dbReference>
<feature type="transmembrane region" description="Helical" evidence="10">
    <location>
        <begin position="247"/>
        <end position="267"/>
    </location>
</feature>
<evidence type="ECO:0000259" key="11">
    <source>
        <dbReference type="Pfam" id="PF00999"/>
    </source>
</evidence>
<dbReference type="Pfam" id="PF00999">
    <property type="entry name" value="Na_H_Exchanger"/>
    <property type="match status" value="1"/>
</dbReference>
<accession>A0AAW1L397</accession>
<dbReference type="InterPro" id="IPR057291">
    <property type="entry name" value="CHX17_2nd"/>
</dbReference>
<feature type="transmembrane region" description="Helical" evidence="10">
    <location>
        <begin position="136"/>
        <end position="156"/>
    </location>
</feature>
<feature type="transmembrane region" description="Helical" evidence="10">
    <location>
        <begin position="168"/>
        <end position="192"/>
    </location>
</feature>
<evidence type="ECO:0000259" key="12">
    <source>
        <dbReference type="Pfam" id="PF23256"/>
    </source>
</evidence>
<feature type="transmembrane region" description="Helical" evidence="10">
    <location>
        <begin position="204"/>
        <end position="227"/>
    </location>
</feature>
<feature type="transmembrane region" description="Helical" evidence="10">
    <location>
        <begin position="279"/>
        <end position="295"/>
    </location>
</feature>
<feature type="domain" description="Cation/H+ exchanger transmembrane" evidence="11">
    <location>
        <begin position="58"/>
        <end position="438"/>
    </location>
</feature>
<evidence type="ECO:0000313" key="13">
    <source>
        <dbReference type="EMBL" id="KAK9727329.1"/>
    </source>
</evidence>
<evidence type="ECO:0000256" key="8">
    <source>
        <dbReference type="ARBA" id="ARBA00023136"/>
    </source>
</evidence>
<dbReference type="GO" id="GO:1902600">
    <property type="term" value="P:proton transmembrane transport"/>
    <property type="evidence" value="ECO:0007669"/>
    <property type="project" value="InterPro"/>
</dbReference>
<evidence type="ECO:0000256" key="6">
    <source>
        <dbReference type="ARBA" id="ARBA00022989"/>
    </source>
</evidence>
<dbReference type="PANTHER" id="PTHR32468">
    <property type="entry name" value="CATION/H + ANTIPORTER"/>
    <property type="match status" value="1"/>
</dbReference>
<evidence type="ECO:0000256" key="4">
    <source>
        <dbReference type="ARBA" id="ARBA00022692"/>
    </source>
</evidence>
<evidence type="ECO:0008006" key="15">
    <source>
        <dbReference type="Google" id="ProtNLM"/>
    </source>
</evidence>
<dbReference type="PANTHER" id="PTHR32468:SF23">
    <property type="entry name" value="CATION_H(+) ANTIPORTER 14"/>
    <property type="match status" value="1"/>
</dbReference>
<keyword evidence="2" id="KW-0813">Transport</keyword>
<proteinExistence type="inferred from homology"/>
<evidence type="ECO:0000256" key="1">
    <source>
        <dbReference type="ARBA" id="ARBA00004141"/>
    </source>
</evidence>
<dbReference type="GO" id="GO:0015297">
    <property type="term" value="F:antiporter activity"/>
    <property type="evidence" value="ECO:0007669"/>
    <property type="project" value="InterPro"/>
</dbReference>
<evidence type="ECO:0000256" key="9">
    <source>
        <dbReference type="ARBA" id="ARBA00038341"/>
    </source>
</evidence>
<evidence type="ECO:0000256" key="7">
    <source>
        <dbReference type="ARBA" id="ARBA00023065"/>
    </source>
</evidence>
<evidence type="ECO:0000256" key="10">
    <source>
        <dbReference type="SAM" id="Phobius"/>
    </source>
</evidence>
<gene>
    <name evidence="13" type="ORF">RND81_05G274000</name>
</gene>
<dbReference type="GO" id="GO:0006885">
    <property type="term" value="P:regulation of pH"/>
    <property type="evidence" value="ECO:0007669"/>
    <property type="project" value="TreeGrafter"/>
</dbReference>
<protein>
    <recommendedName>
        <fullName evidence="15">Cation/H+ exchanger domain-containing protein</fullName>
    </recommendedName>
</protein>
<evidence type="ECO:0000256" key="2">
    <source>
        <dbReference type="ARBA" id="ARBA00022448"/>
    </source>
</evidence>
<comment type="similarity">
    <text evidence="9">Belongs to the monovalent cation:proton antiporter 2 (CPA2) transporter (TC 2.A.37) family. CHX (TC 2.A.37.4) subfamily.</text>
</comment>
<organism evidence="13 14">
    <name type="scientific">Saponaria officinalis</name>
    <name type="common">Common soapwort</name>
    <name type="synonym">Lychnis saponaria</name>
    <dbReference type="NCBI Taxonomy" id="3572"/>
    <lineage>
        <taxon>Eukaryota</taxon>
        <taxon>Viridiplantae</taxon>
        <taxon>Streptophyta</taxon>
        <taxon>Embryophyta</taxon>
        <taxon>Tracheophyta</taxon>
        <taxon>Spermatophyta</taxon>
        <taxon>Magnoliopsida</taxon>
        <taxon>eudicotyledons</taxon>
        <taxon>Gunneridae</taxon>
        <taxon>Pentapetalae</taxon>
        <taxon>Caryophyllales</taxon>
        <taxon>Caryophyllaceae</taxon>
        <taxon>Caryophylleae</taxon>
        <taxon>Saponaria</taxon>
    </lineage>
</organism>
<keyword evidence="14" id="KW-1185">Reference proteome</keyword>
<comment type="subcellular location">
    <subcellularLocation>
        <location evidence="1">Membrane</location>
        <topology evidence="1">Multi-pass membrane protein</topology>
    </subcellularLocation>
</comment>
<keyword evidence="5" id="KW-0630">Potassium</keyword>
<evidence type="ECO:0000256" key="5">
    <source>
        <dbReference type="ARBA" id="ARBA00022958"/>
    </source>
</evidence>
<dbReference type="InterPro" id="IPR050794">
    <property type="entry name" value="CPA2_transporter"/>
</dbReference>
<dbReference type="InterPro" id="IPR038770">
    <property type="entry name" value="Na+/solute_symporter_sf"/>
</dbReference>
<name>A0AAW1L397_SAPOF</name>
<dbReference type="EMBL" id="JBDFQZ010000005">
    <property type="protein sequence ID" value="KAK9727329.1"/>
    <property type="molecule type" value="Genomic_DNA"/>
</dbReference>
<sequence length="797" mass="89737">MVLSEEWWTSGMVFNDRLVCQFHKSGFTNGIFYGENSFYNPTSIVLFEMFFIFVFSRTIYFLFQPMRQSMIVAQIVAGFIMGPSMLTHYRVLANKLFPPPGSYVLKTISSFGFMLHLFVMGVKIDMNVIRSAGAKSLVVGLSGLIFSLSFGAFTFYEVRQHTQLDQNLFTGIRMLITFNSLTFFMVTSGNINDLKLSNSELGRLACSSSLAVDLLGLLGVIVSLTWFGNVDTSSDIMTPRLISFFSISFYYAVLFCIFRPLVLYVVSKTPDGATTMKQTHLLIVLVILMLAWFWGEVVGQRFATFLFGLSLPDGPPLGSTLVHKLDLFTSGILLPIFCTIAGWRTNFSSWKGNPQVWGVEFVFVIGHLAKLFGIVLSSTVIGMSFHDALSLSLMMSFKGIIEIATLNAWSDRGLLDDRLFSLSMLNIVLFTGVAFPLVQYLYDPSKQYTSIKQGNNTRIQGKNNLQILVCIYNEDSVASIVNLVKLVNNTGDTISLFTLQLIHLTGSSMSILEPLNNCKRMGNHYEHVVKAFDQLEAESQGLIKIQHLVSVTPYESMHNDICTIAHDTRTNIIITPFYIKRGTNENVDRIKEVNKRVILKAPCSVAILIDKRCGAIIRDECIYQIAMLFIGGSDDHEALALARRMTEHQSVRLTVIWLRLKDVQPPLEDVRVMTDFHIKAKKNDRIGFREHYIIDDIETKNVVISMQHVHLFIVGKYHEPGCPVIQGMTDLNENPEIGALGDMLATSNFRFSILVVQRQPSLNWNIDSSINQRVDKFFSFDEFHKSKSSTLCCSLGV</sequence>
<keyword evidence="4 10" id="KW-0812">Transmembrane</keyword>
<dbReference type="InterPro" id="IPR006153">
    <property type="entry name" value="Cation/H_exchanger_TM"/>
</dbReference>
<feature type="transmembrane region" description="Helical" evidence="10">
    <location>
        <begin position="327"/>
        <end position="344"/>
    </location>
</feature>
<dbReference type="Gene3D" id="1.20.1530.20">
    <property type="match status" value="1"/>
</dbReference>
<keyword evidence="6 10" id="KW-1133">Transmembrane helix</keyword>
<dbReference type="AlphaFoldDB" id="A0AAW1L397"/>
<dbReference type="Proteomes" id="UP001443914">
    <property type="component" value="Unassembled WGS sequence"/>
</dbReference>
<evidence type="ECO:0000313" key="14">
    <source>
        <dbReference type="Proteomes" id="UP001443914"/>
    </source>
</evidence>
<comment type="caution">
    <text evidence="13">The sequence shown here is derived from an EMBL/GenBank/DDBJ whole genome shotgun (WGS) entry which is preliminary data.</text>
</comment>
<keyword evidence="3" id="KW-0633">Potassium transport</keyword>
<evidence type="ECO:0000256" key="3">
    <source>
        <dbReference type="ARBA" id="ARBA00022538"/>
    </source>
</evidence>
<reference evidence="13" key="1">
    <citation type="submission" date="2024-03" db="EMBL/GenBank/DDBJ databases">
        <title>WGS assembly of Saponaria officinalis var. Norfolk2.</title>
        <authorList>
            <person name="Jenkins J."/>
            <person name="Shu S."/>
            <person name="Grimwood J."/>
            <person name="Barry K."/>
            <person name="Goodstein D."/>
            <person name="Schmutz J."/>
            <person name="Leebens-Mack J."/>
            <person name="Osbourn A."/>
        </authorList>
    </citation>
    <scope>NUCLEOTIDE SEQUENCE [LARGE SCALE GENOMIC DNA]</scope>
    <source>
        <strain evidence="13">JIC</strain>
    </source>
</reference>
<feature type="transmembrane region" description="Helical" evidence="10">
    <location>
        <begin position="388"/>
        <end position="407"/>
    </location>
</feature>